<protein>
    <submittedName>
        <fullName evidence="1">Uncharacterized protein</fullName>
    </submittedName>
</protein>
<proteinExistence type="predicted"/>
<organism evidence="1">
    <name type="scientific">Myoviridae sp. ctKFg29</name>
    <dbReference type="NCBI Taxonomy" id="2827675"/>
    <lineage>
        <taxon>Viruses</taxon>
        <taxon>Duplodnaviria</taxon>
        <taxon>Heunggongvirae</taxon>
        <taxon>Uroviricota</taxon>
        <taxon>Caudoviricetes</taxon>
    </lineage>
</organism>
<evidence type="ECO:0000313" key="1">
    <source>
        <dbReference type="EMBL" id="DAF43491.1"/>
    </source>
</evidence>
<accession>A0A8S5RYA0</accession>
<sequence length="51" mass="5846">MTPARCVALYREYFKLTGAPRRPFVSEAQPAPEEQKPARLSLSEYLMGRCE</sequence>
<dbReference type="EMBL" id="BK032507">
    <property type="protein sequence ID" value="DAF43491.1"/>
    <property type="molecule type" value="Genomic_DNA"/>
</dbReference>
<reference evidence="1" key="1">
    <citation type="journal article" date="2021" name="Proc. Natl. Acad. Sci. U.S.A.">
        <title>A Catalog of Tens of Thousands of Viruses from Human Metagenomes Reveals Hidden Associations with Chronic Diseases.</title>
        <authorList>
            <person name="Tisza M.J."/>
            <person name="Buck C.B."/>
        </authorList>
    </citation>
    <scope>NUCLEOTIDE SEQUENCE</scope>
    <source>
        <strain evidence="1">CtKFg29</strain>
    </source>
</reference>
<name>A0A8S5RYA0_9CAUD</name>